<protein>
    <submittedName>
        <fullName evidence="1">Uncharacterized protein</fullName>
    </submittedName>
</protein>
<gene>
    <name evidence="1" type="ORF">DCAF_LOCUS595</name>
</gene>
<evidence type="ECO:0000313" key="2">
    <source>
        <dbReference type="Proteomes" id="UP001314170"/>
    </source>
</evidence>
<evidence type="ECO:0000313" key="1">
    <source>
        <dbReference type="EMBL" id="CAK7322981.1"/>
    </source>
</evidence>
<name>A0AAV1QN96_9ROSI</name>
<dbReference type="EMBL" id="CAWUPB010000058">
    <property type="protein sequence ID" value="CAK7322981.1"/>
    <property type="molecule type" value="Genomic_DNA"/>
</dbReference>
<proteinExistence type="predicted"/>
<comment type="caution">
    <text evidence="1">The sequence shown here is derived from an EMBL/GenBank/DDBJ whole genome shotgun (WGS) entry which is preliminary data.</text>
</comment>
<organism evidence="1 2">
    <name type="scientific">Dovyalis caffra</name>
    <dbReference type="NCBI Taxonomy" id="77055"/>
    <lineage>
        <taxon>Eukaryota</taxon>
        <taxon>Viridiplantae</taxon>
        <taxon>Streptophyta</taxon>
        <taxon>Embryophyta</taxon>
        <taxon>Tracheophyta</taxon>
        <taxon>Spermatophyta</taxon>
        <taxon>Magnoliopsida</taxon>
        <taxon>eudicotyledons</taxon>
        <taxon>Gunneridae</taxon>
        <taxon>Pentapetalae</taxon>
        <taxon>rosids</taxon>
        <taxon>fabids</taxon>
        <taxon>Malpighiales</taxon>
        <taxon>Salicaceae</taxon>
        <taxon>Flacourtieae</taxon>
        <taxon>Dovyalis</taxon>
    </lineage>
</organism>
<dbReference type="AlphaFoldDB" id="A0AAV1QN96"/>
<dbReference type="Proteomes" id="UP001314170">
    <property type="component" value="Unassembled WGS sequence"/>
</dbReference>
<sequence length="157" mass="17312">MKESVYQHSDSNISFSKNVDKVVILDDAVDIESFDNEVTNVVALFESVEVKDEELNKVINEGITECDVATITVLDEGDDVVTIDFLGVDNSYSRRCSSLKLSFDDIGYKIFKDINWLDQPCKSRRNCNNRIICLPTKFDGEPFLGGAGAGVGANSST</sequence>
<reference evidence="1 2" key="1">
    <citation type="submission" date="2024-01" db="EMBL/GenBank/DDBJ databases">
        <authorList>
            <person name="Waweru B."/>
        </authorList>
    </citation>
    <scope>NUCLEOTIDE SEQUENCE [LARGE SCALE GENOMIC DNA]</scope>
</reference>
<keyword evidence="2" id="KW-1185">Reference proteome</keyword>
<accession>A0AAV1QN96</accession>